<dbReference type="UniPathway" id="UPA00034">
    <property type="reaction ID" value="UER00466"/>
</dbReference>
<evidence type="ECO:0000259" key="10">
    <source>
        <dbReference type="Pfam" id="PF00155"/>
    </source>
</evidence>
<dbReference type="InterPro" id="IPR015424">
    <property type="entry name" value="PyrdxlP-dep_Trfase"/>
</dbReference>
<dbReference type="InterPro" id="IPR015421">
    <property type="entry name" value="PyrdxlP-dep_Trfase_major"/>
</dbReference>
<dbReference type="InterPro" id="IPR019942">
    <property type="entry name" value="DapL/ALD1"/>
</dbReference>
<dbReference type="AlphaFoldDB" id="A0A517P625"/>
<dbReference type="GO" id="GO:0030170">
    <property type="term" value="F:pyridoxal phosphate binding"/>
    <property type="evidence" value="ECO:0007669"/>
    <property type="project" value="UniProtKB-UniRule"/>
</dbReference>
<reference evidence="11 12" key="1">
    <citation type="submission" date="2019-02" db="EMBL/GenBank/DDBJ databases">
        <title>Deep-cultivation of Planctomycetes and their phenomic and genomic characterization uncovers novel biology.</title>
        <authorList>
            <person name="Wiegand S."/>
            <person name="Jogler M."/>
            <person name="Boedeker C."/>
            <person name="Pinto D."/>
            <person name="Vollmers J."/>
            <person name="Rivas-Marin E."/>
            <person name="Kohn T."/>
            <person name="Peeters S.H."/>
            <person name="Heuer A."/>
            <person name="Rast P."/>
            <person name="Oberbeckmann S."/>
            <person name="Bunk B."/>
            <person name="Jeske O."/>
            <person name="Meyerdierks A."/>
            <person name="Storesund J.E."/>
            <person name="Kallscheuer N."/>
            <person name="Luecker S."/>
            <person name="Lage O.M."/>
            <person name="Pohl T."/>
            <person name="Merkel B.J."/>
            <person name="Hornburger P."/>
            <person name="Mueller R.-W."/>
            <person name="Bruemmer F."/>
            <person name="Labrenz M."/>
            <person name="Spormann A.M."/>
            <person name="Op den Camp H."/>
            <person name="Overmann J."/>
            <person name="Amann R."/>
            <person name="Jetten M.S.M."/>
            <person name="Mascher T."/>
            <person name="Medema M.H."/>
            <person name="Devos D.P."/>
            <person name="Kaster A.-K."/>
            <person name="Ovreas L."/>
            <person name="Rohde M."/>
            <person name="Galperin M.Y."/>
            <person name="Jogler C."/>
        </authorList>
    </citation>
    <scope>NUCLEOTIDE SEQUENCE [LARGE SCALE GENOMIC DNA]</scope>
    <source>
        <strain evidence="11 12">CA12</strain>
    </source>
</reference>
<evidence type="ECO:0000256" key="9">
    <source>
        <dbReference type="NCBIfam" id="TIGR03542"/>
    </source>
</evidence>
<dbReference type="CDD" id="cd00609">
    <property type="entry name" value="AAT_like"/>
    <property type="match status" value="1"/>
</dbReference>
<protein>
    <recommendedName>
        <fullName evidence="4 9">LL-diaminopimelate aminotransferase</fullName>
        <ecNumber evidence="3 9">2.6.1.83</ecNumber>
    </recommendedName>
</protein>
<dbReference type="EMBL" id="CP036265">
    <property type="protein sequence ID" value="QDT14839.1"/>
    <property type="molecule type" value="Genomic_DNA"/>
</dbReference>
<dbReference type="GO" id="GO:0009089">
    <property type="term" value="P:lysine biosynthetic process via diaminopimelate"/>
    <property type="evidence" value="ECO:0007669"/>
    <property type="project" value="UniProtKB-UniPathway"/>
</dbReference>
<dbReference type="HAMAP" id="MF_01642">
    <property type="entry name" value="DapL_aminotrans_1"/>
    <property type="match status" value="1"/>
</dbReference>
<comment type="pathway">
    <text evidence="2">Amino-acid biosynthesis; L-lysine biosynthesis via DAP pathway; LL-2,6-diaminopimelate from (S)-tetrahydrodipicolinate (aminotransferase route): step 1/1.</text>
</comment>
<evidence type="ECO:0000256" key="7">
    <source>
        <dbReference type="ARBA" id="ARBA00022898"/>
    </source>
</evidence>
<dbReference type="GO" id="GO:0010285">
    <property type="term" value="F:L,L-diaminopimelate aminotransferase activity"/>
    <property type="evidence" value="ECO:0007669"/>
    <property type="project" value="UniProtKB-EC"/>
</dbReference>
<keyword evidence="7" id="KW-0663">Pyridoxal phosphate</keyword>
<dbReference type="KEGG" id="acaf:CA12_09190"/>
<feature type="domain" description="Aminotransferase class I/classII large" evidence="10">
    <location>
        <begin position="35"/>
        <end position="405"/>
    </location>
</feature>
<evidence type="ECO:0000256" key="3">
    <source>
        <dbReference type="ARBA" id="ARBA00013138"/>
    </source>
</evidence>
<keyword evidence="6 11" id="KW-0808">Transferase</keyword>
<dbReference type="Gene3D" id="3.40.640.10">
    <property type="entry name" value="Type I PLP-dependent aspartate aminotransferase-like (Major domain)"/>
    <property type="match status" value="1"/>
</dbReference>
<comment type="cofactor">
    <cofactor evidence="1">
        <name>pyridoxal 5'-phosphate</name>
        <dbReference type="ChEBI" id="CHEBI:597326"/>
    </cofactor>
</comment>
<dbReference type="OrthoDB" id="9813612at2"/>
<proteinExistence type="inferred from homology"/>
<keyword evidence="5 11" id="KW-0032">Aminotransferase</keyword>
<evidence type="ECO:0000313" key="11">
    <source>
        <dbReference type="EMBL" id="QDT14839.1"/>
    </source>
</evidence>
<dbReference type="RefSeq" id="WP_145357694.1">
    <property type="nucleotide sequence ID" value="NZ_CP036265.1"/>
</dbReference>
<dbReference type="InterPro" id="IPR004839">
    <property type="entry name" value="Aminotransferase_I/II_large"/>
</dbReference>
<dbReference type="Proteomes" id="UP000318741">
    <property type="component" value="Chromosome"/>
</dbReference>
<evidence type="ECO:0000256" key="5">
    <source>
        <dbReference type="ARBA" id="ARBA00022576"/>
    </source>
</evidence>
<organism evidence="11 12">
    <name type="scientific">Alienimonas californiensis</name>
    <dbReference type="NCBI Taxonomy" id="2527989"/>
    <lineage>
        <taxon>Bacteria</taxon>
        <taxon>Pseudomonadati</taxon>
        <taxon>Planctomycetota</taxon>
        <taxon>Planctomycetia</taxon>
        <taxon>Planctomycetales</taxon>
        <taxon>Planctomycetaceae</taxon>
        <taxon>Alienimonas</taxon>
    </lineage>
</organism>
<dbReference type="FunFam" id="3.40.640.10:FF:000099">
    <property type="entry name" value="LL-diaminopimelate aminotransferase, chloroplastic"/>
    <property type="match status" value="1"/>
</dbReference>
<gene>
    <name evidence="11" type="primary">dapL</name>
    <name evidence="11" type="ORF">CA12_09190</name>
</gene>
<dbReference type="SUPFAM" id="SSF53383">
    <property type="entry name" value="PLP-dependent transferases"/>
    <property type="match status" value="1"/>
</dbReference>
<evidence type="ECO:0000256" key="8">
    <source>
        <dbReference type="ARBA" id="ARBA00051934"/>
    </source>
</evidence>
<dbReference type="PANTHER" id="PTHR43144">
    <property type="entry name" value="AMINOTRANSFERASE"/>
    <property type="match status" value="1"/>
</dbReference>
<name>A0A517P625_9PLAN</name>
<keyword evidence="12" id="KW-1185">Reference proteome</keyword>
<accession>A0A517P625</accession>
<dbReference type="NCBIfam" id="TIGR03542">
    <property type="entry name" value="DAPAT_plant"/>
    <property type="match status" value="1"/>
</dbReference>
<evidence type="ECO:0000256" key="6">
    <source>
        <dbReference type="ARBA" id="ARBA00022679"/>
    </source>
</evidence>
<dbReference type="InterPro" id="IPR015422">
    <property type="entry name" value="PyrdxlP-dep_Trfase_small"/>
</dbReference>
<dbReference type="EC" id="2.6.1.83" evidence="3 9"/>
<dbReference type="Gene3D" id="3.90.1150.10">
    <property type="entry name" value="Aspartate Aminotransferase, domain 1"/>
    <property type="match status" value="1"/>
</dbReference>
<sequence length="409" mass="44467">MARVNDHFRLLKAGYLFPEIGRRVRAFQEANPDKSIIKLGIGDVTEPLPAAIREAMHAAIDELGDRDTFRGYGPEKGYPFLREAIAAHDFKGLNVSPEEIYISDGSKCDCGNVLDILAANGANKIAVADPVYPVYVDTNVMAGNAGPADENGRYEGLIYLEATAENDFQPAIPEAKADVVYLCYPNNPTGAVASKEYLAEWVAYAKRHGSLLLFDAAYTAFIKDADVPRSIYEIDGARDCAIEFRSFSKNAGFTGVRCAFTVVPEGLTGTASDGTEIPLAKLWDRRQSTKFNGVSYIVQRGAAAVYSEAGQRQTGELVDFYMENARLIREGLSALRMDVYGGVNAPYVWLKTPGGDSSWEFFDRLLTKANVVGTPGAGFGAAGEGYFRLSAFNSRENVIAALERIKAAL</sequence>
<evidence type="ECO:0000256" key="1">
    <source>
        <dbReference type="ARBA" id="ARBA00001933"/>
    </source>
</evidence>
<evidence type="ECO:0000256" key="2">
    <source>
        <dbReference type="ARBA" id="ARBA00004982"/>
    </source>
</evidence>
<evidence type="ECO:0000313" key="12">
    <source>
        <dbReference type="Proteomes" id="UP000318741"/>
    </source>
</evidence>
<evidence type="ECO:0000256" key="4">
    <source>
        <dbReference type="ARBA" id="ARBA00018052"/>
    </source>
</evidence>
<comment type="catalytic activity">
    <reaction evidence="8">
        <text>(2S,6S)-2,6-diaminopimelate + 2-oxoglutarate = (S)-2,3,4,5-tetrahydrodipicolinate + L-glutamate + H2O + H(+)</text>
        <dbReference type="Rhea" id="RHEA:23988"/>
        <dbReference type="ChEBI" id="CHEBI:15377"/>
        <dbReference type="ChEBI" id="CHEBI:15378"/>
        <dbReference type="ChEBI" id="CHEBI:16810"/>
        <dbReference type="ChEBI" id="CHEBI:16845"/>
        <dbReference type="ChEBI" id="CHEBI:29985"/>
        <dbReference type="ChEBI" id="CHEBI:57609"/>
        <dbReference type="EC" id="2.6.1.83"/>
    </reaction>
</comment>
<dbReference type="Pfam" id="PF00155">
    <property type="entry name" value="Aminotran_1_2"/>
    <property type="match status" value="1"/>
</dbReference>